<accession>A0A380ZTW5</accession>
<evidence type="ECO:0000256" key="1">
    <source>
        <dbReference type="SAM" id="Phobius"/>
    </source>
</evidence>
<dbReference type="Proteomes" id="UP000255515">
    <property type="component" value="Unassembled WGS sequence"/>
</dbReference>
<keyword evidence="1" id="KW-0812">Transmembrane</keyword>
<proteinExistence type="predicted"/>
<keyword evidence="1" id="KW-1133">Transmembrane helix</keyword>
<dbReference type="RefSeq" id="WP_181893747.1">
    <property type="nucleotide sequence ID" value="NZ_UFTJ01000003.1"/>
</dbReference>
<dbReference type="EMBL" id="UFTJ01000003">
    <property type="protein sequence ID" value="SUV52414.1"/>
    <property type="molecule type" value="Genomic_DNA"/>
</dbReference>
<name>A0A380ZTW5_9FLAO</name>
<evidence type="ECO:0000313" key="3">
    <source>
        <dbReference type="Proteomes" id="UP000255515"/>
    </source>
</evidence>
<protein>
    <submittedName>
        <fullName evidence="2">Uncharacterized protein</fullName>
    </submittedName>
</protein>
<organism evidence="2 3">
    <name type="scientific">Bergeyella zoohelcum</name>
    <dbReference type="NCBI Taxonomy" id="1015"/>
    <lineage>
        <taxon>Bacteria</taxon>
        <taxon>Pseudomonadati</taxon>
        <taxon>Bacteroidota</taxon>
        <taxon>Flavobacteriia</taxon>
        <taxon>Flavobacteriales</taxon>
        <taxon>Weeksellaceae</taxon>
        <taxon>Bergeyella</taxon>
    </lineage>
</organism>
<keyword evidence="1" id="KW-0472">Membrane</keyword>
<reference evidence="2 3" key="1">
    <citation type="submission" date="2018-06" db="EMBL/GenBank/DDBJ databases">
        <authorList>
            <consortium name="Pathogen Informatics"/>
            <person name="Doyle S."/>
        </authorList>
    </citation>
    <scope>NUCLEOTIDE SEQUENCE [LARGE SCALE GENOMIC DNA]</scope>
    <source>
        <strain evidence="2 3">NCTC11661</strain>
    </source>
</reference>
<gene>
    <name evidence="2" type="ORF">NCTC11661_01552</name>
</gene>
<dbReference type="AlphaFoldDB" id="A0A380ZTW5"/>
<sequence length="74" mass="8077">MVAEVLMFIPALMEISSPALMLTDFPAVILILLGAVILIFPPSVSSFISLPLLSVRIMLSSSVKMSRDAIKPWF</sequence>
<feature type="transmembrane region" description="Helical" evidence="1">
    <location>
        <begin position="27"/>
        <end position="55"/>
    </location>
</feature>
<evidence type="ECO:0000313" key="2">
    <source>
        <dbReference type="EMBL" id="SUV52414.1"/>
    </source>
</evidence>